<proteinExistence type="predicted"/>
<evidence type="ECO:0000313" key="2">
    <source>
        <dbReference type="Proteomes" id="UP000652013"/>
    </source>
</evidence>
<name>A0A8J3YDJ2_9ACTN</name>
<dbReference type="AlphaFoldDB" id="A0A8J3YDJ2"/>
<comment type="caution">
    <text evidence="1">The sequence shown here is derived from an EMBL/GenBank/DDBJ whole genome shotgun (WGS) entry which is preliminary data.</text>
</comment>
<accession>A0A8J3YDJ2</accession>
<dbReference type="EMBL" id="BOOY01000048">
    <property type="protein sequence ID" value="GIJ06771.1"/>
    <property type="molecule type" value="Genomic_DNA"/>
</dbReference>
<sequence>MGWSDITHLLCRSDTSLSPLCAPRVRTVRADSPRVRTIGPDGAAVAGASVTPHRPLGKEIGRIAVNAYERGVADVVALEKEAAAITRPPWAKSALTLHAGLLEDIGAAYVRTARAALR</sequence>
<dbReference type="Proteomes" id="UP000652013">
    <property type="component" value="Unassembled WGS sequence"/>
</dbReference>
<evidence type="ECO:0000313" key="1">
    <source>
        <dbReference type="EMBL" id="GIJ06771.1"/>
    </source>
</evidence>
<gene>
    <name evidence="1" type="ORF">Sya03_61230</name>
</gene>
<protein>
    <submittedName>
        <fullName evidence="1">Uncharacterized protein</fullName>
    </submittedName>
</protein>
<organism evidence="1 2">
    <name type="scientific">Spirilliplanes yamanashiensis</name>
    <dbReference type="NCBI Taxonomy" id="42233"/>
    <lineage>
        <taxon>Bacteria</taxon>
        <taxon>Bacillati</taxon>
        <taxon>Actinomycetota</taxon>
        <taxon>Actinomycetes</taxon>
        <taxon>Micromonosporales</taxon>
        <taxon>Micromonosporaceae</taxon>
        <taxon>Spirilliplanes</taxon>
    </lineage>
</organism>
<reference evidence="1" key="1">
    <citation type="submission" date="2021-01" db="EMBL/GenBank/DDBJ databases">
        <title>Whole genome shotgun sequence of Spirilliplanes yamanashiensis NBRC 15828.</title>
        <authorList>
            <person name="Komaki H."/>
            <person name="Tamura T."/>
        </authorList>
    </citation>
    <scope>NUCLEOTIDE SEQUENCE</scope>
    <source>
        <strain evidence="1">NBRC 15828</strain>
    </source>
</reference>
<keyword evidence="2" id="KW-1185">Reference proteome</keyword>